<accession>A0A0M4SY30</accession>
<evidence type="ECO:0000313" key="2">
    <source>
        <dbReference type="Proteomes" id="UP000062645"/>
    </source>
</evidence>
<organism evidence="1 2">
    <name type="scientific">Nostoc piscinale CENA21</name>
    <dbReference type="NCBI Taxonomy" id="224013"/>
    <lineage>
        <taxon>Bacteria</taxon>
        <taxon>Bacillati</taxon>
        <taxon>Cyanobacteriota</taxon>
        <taxon>Cyanophyceae</taxon>
        <taxon>Nostocales</taxon>
        <taxon>Nostocaceae</taxon>
        <taxon>Nostoc</taxon>
    </lineage>
</organism>
<dbReference type="OrthoDB" id="516702at2"/>
<dbReference type="RefSeq" id="WP_062294391.1">
    <property type="nucleotide sequence ID" value="NZ_CP012036.1"/>
</dbReference>
<reference evidence="2" key="1">
    <citation type="submission" date="2015-07" db="EMBL/GenBank/DDBJ databases">
        <title>Genome Of Nitrogen-Fixing Cyanobacterium Nostoc piscinale CENA21 From Solimoes/Amazon River Floodplain Sediments And Comparative Genomics To Uncover Biosynthetic Natural Products Potential.</title>
        <authorList>
            <person name="Leao T.F."/>
            <person name="Leao P.N."/>
            <person name="Guimaraes P.I."/>
            <person name="de Melo A.G.C."/>
            <person name="Ramos R.T.J."/>
            <person name="Silva A."/>
            <person name="Fiore M.F."/>
            <person name="Schneider M.P.C."/>
        </authorList>
    </citation>
    <scope>NUCLEOTIDE SEQUENCE [LARGE SCALE GENOMIC DNA]</scope>
    <source>
        <strain evidence="2">CENA21</strain>
    </source>
</reference>
<dbReference type="AlphaFoldDB" id="A0A0M4SY30"/>
<dbReference type="KEGG" id="npz:ACX27_16265"/>
<dbReference type="EMBL" id="CP012036">
    <property type="protein sequence ID" value="ALF54046.1"/>
    <property type="molecule type" value="Genomic_DNA"/>
</dbReference>
<sequence length="87" mass="9574">MITQVQNFTQQYLPSESFEIPTLKQSAVFPTREPVKHLLIGSPKAVTSSIYRLQAVGYASVGDWSPLLPTANSGEVMSILIRQILIA</sequence>
<proteinExistence type="predicted"/>
<reference evidence="1 2" key="2">
    <citation type="journal article" date="2016" name="Genome Announc.">
        <title>Draft Genome Sequence of the N2-Fixing Cyanobacterium Nostoc piscinale CENA21, Isolated from the Brazilian Amazon Floodplain.</title>
        <authorList>
            <person name="Leao T."/>
            <person name="Guimaraes P.I."/>
            <person name="de Melo A.G."/>
            <person name="Ramos R.T."/>
            <person name="Leao P.N."/>
            <person name="Silva A."/>
            <person name="Fiore M.F."/>
            <person name="Schneider M.P."/>
        </authorList>
    </citation>
    <scope>NUCLEOTIDE SEQUENCE [LARGE SCALE GENOMIC DNA]</scope>
    <source>
        <strain evidence="1 2">CENA21</strain>
    </source>
</reference>
<gene>
    <name evidence="1" type="ORF">ACX27_16265</name>
</gene>
<evidence type="ECO:0000313" key="1">
    <source>
        <dbReference type="EMBL" id="ALF54046.1"/>
    </source>
</evidence>
<name>A0A0M4SY30_9NOSO</name>
<dbReference type="PATRIC" id="fig|224013.5.peg.3885"/>
<dbReference type="Proteomes" id="UP000062645">
    <property type="component" value="Chromosome"/>
</dbReference>
<protein>
    <submittedName>
        <fullName evidence="1">Uncharacterized protein</fullName>
    </submittedName>
</protein>
<keyword evidence="2" id="KW-1185">Reference proteome</keyword>